<organism evidence="1 2">
    <name type="scientific">Microseira wollei NIES-4236</name>
    <dbReference type="NCBI Taxonomy" id="2530354"/>
    <lineage>
        <taxon>Bacteria</taxon>
        <taxon>Bacillati</taxon>
        <taxon>Cyanobacteriota</taxon>
        <taxon>Cyanophyceae</taxon>
        <taxon>Oscillatoriophycideae</taxon>
        <taxon>Aerosakkonematales</taxon>
        <taxon>Aerosakkonemataceae</taxon>
        <taxon>Microseira</taxon>
    </lineage>
</organism>
<keyword evidence="2" id="KW-1185">Reference proteome</keyword>
<accession>A0AAV3XGN6</accession>
<dbReference type="AlphaFoldDB" id="A0AAV3XGN6"/>
<gene>
    <name evidence="1" type="ORF">MiSe_49030</name>
</gene>
<dbReference type="Proteomes" id="UP001050975">
    <property type="component" value="Unassembled WGS sequence"/>
</dbReference>
<evidence type="ECO:0008006" key="3">
    <source>
        <dbReference type="Google" id="ProtNLM"/>
    </source>
</evidence>
<sequence>MQCKNILTANKFAASVFFPGLKVRGFQRPEGV</sequence>
<evidence type="ECO:0000313" key="1">
    <source>
        <dbReference type="EMBL" id="GET40095.1"/>
    </source>
</evidence>
<name>A0AAV3XGN6_9CYAN</name>
<comment type="caution">
    <text evidence="1">The sequence shown here is derived from an EMBL/GenBank/DDBJ whole genome shotgun (WGS) entry which is preliminary data.</text>
</comment>
<protein>
    <recommendedName>
        <fullName evidence="3">Transposase</fullName>
    </recommendedName>
</protein>
<reference evidence="1" key="1">
    <citation type="submission" date="2019-10" db="EMBL/GenBank/DDBJ databases">
        <title>Draft genome sequece of Microseira wollei NIES-4236.</title>
        <authorList>
            <person name="Yamaguchi H."/>
            <person name="Suzuki S."/>
            <person name="Kawachi M."/>
        </authorList>
    </citation>
    <scope>NUCLEOTIDE SEQUENCE</scope>
    <source>
        <strain evidence="1">NIES-4236</strain>
    </source>
</reference>
<evidence type="ECO:0000313" key="2">
    <source>
        <dbReference type="Proteomes" id="UP001050975"/>
    </source>
</evidence>
<dbReference type="EMBL" id="BLAY01000082">
    <property type="protein sequence ID" value="GET40095.1"/>
    <property type="molecule type" value="Genomic_DNA"/>
</dbReference>
<proteinExistence type="predicted"/>